<name>A0A3D8TBG4_9HELO</name>
<evidence type="ECO:0000313" key="2">
    <source>
        <dbReference type="EMBL" id="RDW95128.1"/>
    </source>
</evidence>
<organism evidence="2 3">
    <name type="scientific">Coleophoma crateriformis</name>
    <dbReference type="NCBI Taxonomy" id="565419"/>
    <lineage>
        <taxon>Eukaryota</taxon>
        <taxon>Fungi</taxon>
        <taxon>Dikarya</taxon>
        <taxon>Ascomycota</taxon>
        <taxon>Pezizomycotina</taxon>
        <taxon>Leotiomycetes</taxon>
        <taxon>Helotiales</taxon>
        <taxon>Dermateaceae</taxon>
        <taxon>Coleophoma</taxon>
    </lineage>
</organism>
<dbReference type="EMBL" id="PDLN01000001">
    <property type="protein sequence ID" value="RDW95128.1"/>
    <property type="molecule type" value="Genomic_DNA"/>
</dbReference>
<dbReference type="AlphaFoldDB" id="A0A3D8TBG4"/>
<keyword evidence="3" id="KW-1185">Reference proteome</keyword>
<protein>
    <submittedName>
        <fullName evidence="2">Uncharacterized protein</fullName>
    </submittedName>
</protein>
<feature type="region of interest" description="Disordered" evidence="1">
    <location>
        <begin position="18"/>
        <end position="58"/>
    </location>
</feature>
<reference evidence="2 3" key="1">
    <citation type="journal article" date="2018" name="IMA Fungus">
        <title>IMA Genome-F 9: Draft genome sequence of Annulohypoxylon stygium, Aspergillus mulundensis, Berkeleyomyces basicola (syn. Thielaviopsis basicola), Ceratocystis smalleyi, two Cercospora beticola strains, Coleophoma cylindrospora, Fusarium fracticaudum, Phialophora cf. hyalina, and Morchella septimelata.</title>
        <authorList>
            <person name="Wingfield B.D."/>
            <person name="Bills G.F."/>
            <person name="Dong Y."/>
            <person name="Huang W."/>
            <person name="Nel W.J."/>
            <person name="Swalarsk-Parry B.S."/>
            <person name="Vaghefi N."/>
            <person name="Wilken P.M."/>
            <person name="An Z."/>
            <person name="de Beer Z.W."/>
            <person name="De Vos L."/>
            <person name="Chen L."/>
            <person name="Duong T.A."/>
            <person name="Gao Y."/>
            <person name="Hammerbacher A."/>
            <person name="Kikkert J.R."/>
            <person name="Li Y."/>
            <person name="Li H."/>
            <person name="Li K."/>
            <person name="Li Q."/>
            <person name="Liu X."/>
            <person name="Ma X."/>
            <person name="Naidoo K."/>
            <person name="Pethybridge S.J."/>
            <person name="Sun J."/>
            <person name="Steenkamp E.T."/>
            <person name="van der Nest M.A."/>
            <person name="van Wyk S."/>
            <person name="Wingfield M.J."/>
            <person name="Xiong C."/>
            <person name="Yue Q."/>
            <person name="Zhang X."/>
        </authorList>
    </citation>
    <scope>NUCLEOTIDE SEQUENCE [LARGE SCALE GENOMIC DNA]</scope>
    <source>
        <strain evidence="2 3">BP5796</strain>
    </source>
</reference>
<gene>
    <name evidence="2" type="ORF">BP5796_00891</name>
</gene>
<sequence>MAPFTECRRIPGYFSGACVEISDDDDDQPDQNPAPDHRYDAGRQRLLAQGGREDPIVL</sequence>
<evidence type="ECO:0000313" key="3">
    <source>
        <dbReference type="Proteomes" id="UP000256328"/>
    </source>
</evidence>
<evidence type="ECO:0000256" key="1">
    <source>
        <dbReference type="SAM" id="MobiDB-lite"/>
    </source>
</evidence>
<proteinExistence type="predicted"/>
<accession>A0A3D8TBG4</accession>
<dbReference type="Proteomes" id="UP000256328">
    <property type="component" value="Unassembled WGS sequence"/>
</dbReference>
<comment type="caution">
    <text evidence="2">The sequence shown here is derived from an EMBL/GenBank/DDBJ whole genome shotgun (WGS) entry which is preliminary data.</text>
</comment>